<keyword evidence="2" id="KW-1003">Cell membrane</keyword>
<keyword evidence="5 8" id="KW-0472">Membrane</keyword>
<accession>A0A0M6ZVZ6</accession>
<dbReference type="InterPro" id="IPR032807">
    <property type="entry name" value="GNVR"/>
</dbReference>
<evidence type="ECO:0000313" key="11">
    <source>
        <dbReference type="EMBL" id="CTQ65694.1"/>
    </source>
</evidence>
<reference evidence="12" key="1">
    <citation type="submission" date="2015-07" db="EMBL/GenBank/DDBJ databases">
        <authorList>
            <person name="Rodrigo-Torres Lidia"/>
            <person name="Arahal R.David."/>
        </authorList>
    </citation>
    <scope>NUCLEOTIDE SEQUENCE [LARGE SCALE GENOMIC DNA]</scope>
    <source>
        <strain evidence="12">CECT 5112</strain>
    </source>
</reference>
<dbReference type="InterPro" id="IPR003856">
    <property type="entry name" value="LPS_length_determ_N"/>
</dbReference>
<keyword evidence="3 8" id="KW-0812">Transmembrane</keyword>
<dbReference type="GO" id="GO:0004713">
    <property type="term" value="F:protein tyrosine kinase activity"/>
    <property type="evidence" value="ECO:0007669"/>
    <property type="project" value="TreeGrafter"/>
</dbReference>
<dbReference type="STRING" id="388408.LAX5112_00723"/>
<dbReference type="PANTHER" id="PTHR32309">
    <property type="entry name" value="TYROSINE-PROTEIN KINASE"/>
    <property type="match status" value="1"/>
</dbReference>
<dbReference type="AlphaFoldDB" id="A0A0M6ZVZ6"/>
<evidence type="ECO:0000259" key="10">
    <source>
        <dbReference type="Pfam" id="PF13807"/>
    </source>
</evidence>
<feature type="region of interest" description="Disordered" evidence="7">
    <location>
        <begin position="455"/>
        <end position="481"/>
    </location>
</feature>
<evidence type="ECO:0000313" key="12">
    <source>
        <dbReference type="Proteomes" id="UP000053235"/>
    </source>
</evidence>
<protein>
    <submittedName>
        <fullName evidence="11">Exopolysaccharide transport protein family protein</fullName>
    </submittedName>
</protein>
<evidence type="ECO:0000256" key="7">
    <source>
        <dbReference type="SAM" id="MobiDB-lite"/>
    </source>
</evidence>
<proteinExistence type="predicted"/>
<evidence type="ECO:0000256" key="6">
    <source>
        <dbReference type="SAM" id="Coils"/>
    </source>
</evidence>
<evidence type="ECO:0000256" key="4">
    <source>
        <dbReference type="ARBA" id="ARBA00022989"/>
    </source>
</evidence>
<evidence type="ECO:0000256" key="2">
    <source>
        <dbReference type="ARBA" id="ARBA00022475"/>
    </source>
</evidence>
<dbReference type="Proteomes" id="UP000053235">
    <property type="component" value="Unassembled WGS sequence"/>
</dbReference>
<evidence type="ECO:0000256" key="1">
    <source>
        <dbReference type="ARBA" id="ARBA00004651"/>
    </source>
</evidence>
<organism evidence="11 12">
    <name type="scientific">Roseibium alexandrii</name>
    <dbReference type="NCBI Taxonomy" id="388408"/>
    <lineage>
        <taxon>Bacteria</taxon>
        <taxon>Pseudomonadati</taxon>
        <taxon>Pseudomonadota</taxon>
        <taxon>Alphaproteobacteria</taxon>
        <taxon>Hyphomicrobiales</taxon>
        <taxon>Stappiaceae</taxon>
        <taxon>Roseibium</taxon>
    </lineage>
</organism>
<feature type="transmembrane region" description="Helical" evidence="8">
    <location>
        <begin position="47"/>
        <end position="68"/>
    </location>
</feature>
<dbReference type="EMBL" id="CXWD01000003">
    <property type="protein sequence ID" value="CTQ65694.1"/>
    <property type="molecule type" value="Genomic_DNA"/>
</dbReference>
<feature type="domain" description="Polysaccharide chain length determinant N-terminal" evidence="9">
    <location>
        <begin position="34"/>
        <end position="124"/>
    </location>
</feature>
<dbReference type="PANTHER" id="PTHR32309:SF13">
    <property type="entry name" value="FERRIC ENTEROBACTIN TRANSPORT PROTEIN FEPE"/>
    <property type="match status" value="1"/>
</dbReference>
<keyword evidence="6" id="KW-0175">Coiled coil</keyword>
<dbReference type="Pfam" id="PF02706">
    <property type="entry name" value="Wzz"/>
    <property type="match status" value="1"/>
</dbReference>
<evidence type="ECO:0000256" key="3">
    <source>
        <dbReference type="ARBA" id="ARBA00022692"/>
    </source>
</evidence>
<dbReference type="GO" id="GO:0005886">
    <property type="term" value="C:plasma membrane"/>
    <property type="evidence" value="ECO:0007669"/>
    <property type="project" value="UniProtKB-SubCell"/>
</dbReference>
<evidence type="ECO:0000259" key="9">
    <source>
        <dbReference type="Pfam" id="PF02706"/>
    </source>
</evidence>
<dbReference type="RefSeq" id="WP_055670658.1">
    <property type="nucleotide sequence ID" value="NZ_CXWD01000003.1"/>
</dbReference>
<feature type="region of interest" description="Disordered" evidence="7">
    <location>
        <begin position="1"/>
        <end position="21"/>
    </location>
</feature>
<evidence type="ECO:0000256" key="5">
    <source>
        <dbReference type="ARBA" id="ARBA00023136"/>
    </source>
</evidence>
<evidence type="ECO:0000256" key="8">
    <source>
        <dbReference type="SAM" id="Phobius"/>
    </source>
</evidence>
<dbReference type="Pfam" id="PF13807">
    <property type="entry name" value="GNVR"/>
    <property type="match status" value="1"/>
</dbReference>
<keyword evidence="4 8" id="KW-1133">Transmembrane helix</keyword>
<dbReference type="OrthoDB" id="230260at2"/>
<feature type="coiled-coil region" evidence="6">
    <location>
        <begin position="337"/>
        <end position="364"/>
    </location>
</feature>
<name>A0A0M6ZVZ6_9HYPH</name>
<feature type="coiled-coil region" evidence="6">
    <location>
        <begin position="201"/>
        <end position="258"/>
    </location>
</feature>
<feature type="domain" description="Tyrosine-protein kinase G-rich" evidence="10">
    <location>
        <begin position="377"/>
        <end position="451"/>
    </location>
</feature>
<gene>
    <name evidence="11" type="ORF">LAX5112_00723</name>
</gene>
<sequence length="715" mass="78913">MTAIPGGAWNQETPEGPFSPNGKQRYGAFNQGLIEFSQIIGFFRRNLVRITIITAVLTAIALVLFSFYPFPYKATALVLVDPRERRVTLTENVLPGIGSDAAFLESIVQIVHSDGFLRPVLEDLDAKSDPIFARSVGADDRELLAAFKRRLQVNRVGATFIVEISFSSNDPEKSALYANAIAQAFVDSQTNALVSANATAASSLEERLNDLRSNLEVSEKAVASFKAENGIIGVTQDSTLLQRELITLNEQIVAAKAETEAIRSRVEKISTGAGLPSTTEQSDAAQLAELRSERGQILQNLSEFSRVYGDRHPRVTSERSKLAGIERQISLEQSRLLAIQKERLESANSTLQALTNQLNQRKQTAHRTGRAMVQLASLEREATANRQLYEEFLARFKATEKQSGLELGQARIASPALPPLKPNRPSRVLAGLVFLVLSGGCAVLYAFAREMKGAPTEKKRAPKKMSQSPFGFGRRQQKGRKFKEGRNRFSAPVGRLNETIQKMGFQEVPDRPFRAQGHARARDRDHHRVRTQTHALFDAKETSQYLKRGPLRRDVKTLQSRGAVVVVSSFEPNLDQSDVVLGIAALAGQRGLPVLLLTENQNLIDAHRTAPGSFGFPKAHALSIVDPGEIATNHFRNRRSILEVIEGFSVSNTARDTCMIIDAPPVRNQGQVQRLSEFADLFVVVEEEFEAVSINGDVLSGISSEVEEKLRWVTL</sequence>
<dbReference type="InterPro" id="IPR050445">
    <property type="entry name" value="Bact_polysacc_biosynth/exp"/>
</dbReference>
<keyword evidence="12" id="KW-1185">Reference proteome</keyword>
<comment type="subcellular location">
    <subcellularLocation>
        <location evidence="1">Cell membrane</location>
        <topology evidence="1">Multi-pass membrane protein</topology>
    </subcellularLocation>
</comment>